<dbReference type="PANTHER" id="PTHR34573:SF1">
    <property type="entry name" value="VITAMIN K EPOXIDE REDUCTASE DOMAIN-CONTAINING PROTEIN"/>
    <property type="match status" value="1"/>
</dbReference>
<keyword evidence="8" id="KW-1015">Disulfide bond</keyword>
<keyword evidence="4" id="KW-0874">Quinone</keyword>
<dbReference type="Pfam" id="PF07884">
    <property type="entry name" value="VKOR"/>
    <property type="match status" value="1"/>
</dbReference>
<evidence type="ECO:0000313" key="12">
    <source>
        <dbReference type="EMBL" id="KKQ76978.1"/>
    </source>
</evidence>
<keyword evidence="5 10" id="KW-1133">Transmembrane helix</keyword>
<dbReference type="GO" id="GO:0016491">
    <property type="term" value="F:oxidoreductase activity"/>
    <property type="evidence" value="ECO:0007669"/>
    <property type="project" value="UniProtKB-KW"/>
</dbReference>
<dbReference type="Proteomes" id="UP000034324">
    <property type="component" value="Unassembled WGS sequence"/>
</dbReference>
<keyword evidence="7 10" id="KW-0472">Membrane</keyword>
<keyword evidence="9" id="KW-0676">Redox-active center</keyword>
<feature type="transmembrane region" description="Helical" evidence="10">
    <location>
        <begin position="110"/>
        <end position="133"/>
    </location>
</feature>
<comment type="subcellular location">
    <subcellularLocation>
        <location evidence="1">Membrane</location>
        <topology evidence="1">Multi-pass membrane protein</topology>
    </subcellularLocation>
</comment>
<feature type="transmembrane region" description="Helical" evidence="10">
    <location>
        <begin position="57"/>
        <end position="75"/>
    </location>
</feature>
<evidence type="ECO:0000256" key="2">
    <source>
        <dbReference type="ARBA" id="ARBA00006214"/>
    </source>
</evidence>
<evidence type="ECO:0000256" key="9">
    <source>
        <dbReference type="ARBA" id="ARBA00023284"/>
    </source>
</evidence>
<dbReference type="InterPro" id="IPR012932">
    <property type="entry name" value="VKOR"/>
</dbReference>
<gene>
    <name evidence="12" type="ORF">US99_C0053G0007</name>
</gene>
<reference evidence="12 13" key="1">
    <citation type="journal article" date="2015" name="Nature">
        <title>rRNA introns, odd ribosomes, and small enigmatic genomes across a large radiation of phyla.</title>
        <authorList>
            <person name="Brown C.T."/>
            <person name="Hug L.A."/>
            <person name="Thomas B.C."/>
            <person name="Sharon I."/>
            <person name="Castelle C.J."/>
            <person name="Singh A."/>
            <person name="Wilkins M.J."/>
            <person name="Williams K.H."/>
            <person name="Banfield J.F."/>
        </authorList>
    </citation>
    <scope>NUCLEOTIDE SEQUENCE [LARGE SCALE GENOMIC DNA]</scope>
</reference>
<dbReference type="AlphaFoldDB" id="A0A0G0KBD5"/>
<proteinExistence type="inferred from homology"/>
<evidence type="ECO:0000256" key="3">
    <source>
        <dbReference type="ARBA" id="ARBA00022692"/>
    </source>
</evidence>
<evidence type="ECO:0000256" key="7">
    <source>
        <dbReference type="ARBA" id="ARBA00023136"/>
    </source>
</evidence>
<dbReference type="SMART" id="SM00756">
    <property type="entry name" value="VKc"/>
    <property type="match status" value="1"/>
</dbReference>
<sequence>MKLLNRSIFSLSLIGLLVSAFLAYEYSRPEGITCPITGAGCDIVRNSAYSSMLGIQIPYYGIAFYLFVALLSILLTNSFKKPIMYKLRLVVILFGFIFGVYLTFLEAFVIKAFCFWCVVSFIISGFLLVFAILEYKKYVTKLKQ</sequence>
<dbReference type="InterPro" id="IPR044698">
    <property type="entry name" value="VKOR/LTO1"/>
</dbReference>
<keyword evidence="6" id="KW-0560">Oxidoreductase</keyword>
<evidence type="ECO:0000256" key="1">
    <source>
        <dbReference type="ARBA" id="ARBA00004141"/>
    </source>
</evidence>
<feature type="transmembrane region" description="Helical" evidence="10">
    <location>
        <begin position="87"/>
        <end position="104"/>
    </location>
</feature>
<feature type="domain" description="Vitamin K epoxide reductase" evidence="11">
    <location>
        <begin position="1"/>
        <end position="135"/>
    </location>
</feature>
<evidence type="ECO:0000259" key="11">
    <source>
        <dbReference type="SMART" id="SM00756"/>
    </source>
</evidence>
<evidence type="ECO:0000313" key="13">
    <source>
        <dbReference type="Proteomes" id="UP000034324"/>
    </source>
</evidence>
<evidence type="ECO:0000256" key="8">
    <source>
        <dbReference type="ARBA" id="ARBA00023157"/>
    </source>
</evidence>
<dbReference type="EMBL" id="LBVC01000053">
    <property type="protein sequence ID" value="KKQ76978.1"/>
    <property type="molecule type" value="Genomic_DNA"/>
</dbReference>
<evidence type="ECO:0000256" key="10">
    <source>
        <dbReference type="SAM" id="Phobius"/>
    </source>
</evidence>
<dbReference type="Gene3D" id="1.20.1440.130">
    <property type="entry name" value="VKOR domain"/>
    <property type="match status" value="1"/>
</dbReference>
<dbReference type="GO" id="GO:0048038">
    <property type="term" value="F:quinone binding"/>
    <property type="evidence" value="ECO:0007669"/>
    <property type="project" value="UniProtKB-KW"/>
</dbReference>
<comment type="similarity">
    <text evidence="2">Belongs to the VKOR family.</text>
</comment>
<keyword evidence="3 10" id="KW-0812">Transmembrane</keyword>
<evidence type="ECO:0000256" key="5">
    <source>
        <dbReference type="ARBA" id="ARBA00022989"/>
    </source>
</evidence>
<dbReference type="InterPro" id="IPR038354">
    <property type="entry name" value="VKOR_sf"/>
</dbReference>
<accession>A0A0G0KBD5</accession>
<comment type="caution">
    <text evidence="12">The sequence shown here is derived from an EMBL/GenBank/DDBJ whole genome shotgun (WGS) entry which is preliminary data.</text>
</comment>
<protein>
    <recommendedName>
        <fullName evidence="11">Vitamin K epoxide reductase domain-containing protein</fullName>
    </recommendedName>
</protein>
<dbReference type="PANTHER" id="PTHR34573">
    <property type="entry name" value="VKC DOMAIN-CONTAINING PROTEIN"/>
    <property type="match status" value="1"/>
</dbReference>
<evidence type="ECO:0000256" key="6">
    <source>
        <dbReference type="ARBA" id="ARBA00023002"/>
    </source>
</evidence>
<dbReference type="CDD" id="cd12916">
    <property type="entry name" value="VKOR_1"/>
    <property type="match status" value="1"/>
</dbReference>
<dbReference type="GO" id="GO:0016020">
    <property type="term" value="C:membrane"/>
    <property type="evidence" value="ECO:0007669"/>
    <property type="project" value="UniProtKB-SubCell"/>
</dbReference>
<evidence type="ECO:0000256" key="4">
    <source>
        <dbReference type="ARBA" id="ARBA00022719"/>
    </source>
</evidence>
<name>A0A0G0KBD5_9BACT</name>
<organism evidence="12 13">
    <name type="scientific">Candidatus Daviesbacteria bacterium GW2011_GWF2_38_6</name>
    <dbReference type="NCBI Taxonomy" id="1618432"/>
    <lineage>
        <taxon>Bacteria</taxon>
        <taxon>Candidatus Daviesiibacteriota</taxon>
    </lineage>
</organism>